<feature type="region of interest" description="Disordered" evidence="1">
    <location>
        <begin position="1"/>
        <end position="21"/>
    </location>
</feature>
<organism evidence="2">
    <name type="scientific">Marsilea vestita</name>
    <name type="common">Hairy water-clover</name>
    <dbReference type="NCBI Taxonomy" id="59764"/>
    <lineage>
        <taxon>Eukaryota</taxon>
        <taxon>Viridiplantae</taxon>
        <taxon>Streptophyta</taxon>
        <taxon>Embryophyta</taxon>
        <taxon>Tracheophyta</taxon>
        <taxon>Polypodiopsida</taxon>
        <taxon>Polypodiidae</taxon>
        <taxon>Salviniales</taxon>
        <taxon>Marsileaceae</taxon>
        <taxon>Marsilea</taxon>
    </lineage>
</organism>
<protein>
    <submittedName>
        <fullName evidence="2">Flagellar associated protein 71-like protein</fullName>
    </submittedName>
</protein>
<name>I6XTI6_MARVE</name>
<accession>I6XTI6</accession>
<evidence type="ECO:0000313" key="2">
    <source>
        <dbReference type="EMBL" id="AFN42833.1"/>
    </source>
</evidence>
<dbReference type="InterPro" id="IPR010736">
    <property type="entry name" value="SHIPPO-rpt"/>
</dbReference>
<sequence>MGFQGDNASTTSQERHHASYMEDTKRIVKNLKPPKDKPTRLTSTFGRQILSQRATGPKIGFGTSSRSTFEKQHVSNEFDKAGIGKIGPGPIYEVRVNAVGKQLQSINGSAPEVGFGMAKRFNRKRYGEGNPGPGTYSSLSGFGRQILSNQKSPGAVEFSKSTRDAQSKIYLSAEFDKVKLGVESPGPTICDRTSCLGKQVVAYHNSAPMVSFGVEKRFKSPATENLRSSPGVGKYESKSSFGAQNESKKKNLPAFSFTHSNRDQRSKIYISSQHDKDHLCHESPGPTTAHPKVFSSVGKLSGLASRFSKATRFRSYTTDTPGPGNYDC</sequence>
<dbReference type="EMBL" id="JX126943">
    <property type="protein sequence ID" value="AFN42833.1"/>
    <property type="molecule type" value="mRNA"/>
</dbReference>
<keyword evidence="2" id="KW-0969">Cilium</keyword>
<dbReference type="PANTHER" id="PTHR40429:SF1">
    <property type="entry name" value="FLAGELLAR ASSOCIATED PROTEIN"/>
    <property type="match status" value="1"/>
</dbReference>
<evidence type="ECO:0000256" key="1">
    <source>
        <dbReference type="SAM" id="MobiDB-lite"/>
    </source>
</evidence>
<dbReference type="Pfam" id="PF07004">
    <property type="entry name" value="SHIPPO-rpt"/>
    <property type="match status" value="1"/>
</dbReference>
<dbReference type="PANTHER" id="PTHR40429">
    <property type="entry name" value="FLAGELLAR ASSOCIATED PROTEIN"/>
    <property type="match status" value="1"/>
</dbReference>
<dbReference type="OMA" id="EGPGHIY"/>
<feature type="compositionally biased region" description="Polar residues" evidence="1">
    <location>
        <begin position="1"/>
        <end position="12"/>
    </location>
</feature>
<keyword evidence="2" id="KW-0282">Flagellum</keyword>
<keyword evidence="2" id="KW-0966">Cell projection</keyword>
<feature type="region of interest" description="Disordered" evidence="1">
    <location>
        <begin position="220"/>
        <end position="257"/>
    </location>
</feature>
<proteinExistence type="evidence at transcript level"/>
<dbReference type="AlphaFoldDB" id="I6XTI6"/>
<reference evidence="2" key="1">
    <citation type="submission" date="2012-06" db="EMBL/GenBank/DDBJ databases">
        <authorList>
            <person name="Boothby T.C."/>
            <person name="Wolniak S.M."/>
        </authorList>
    </citation>
    <scope>NUCLEOTIDE SEQUENCE</scope>
</reference>